<dbReference type="GeneTree" id="ENSGT00410000025596"/>
<dbReference type="PANTHER" id="PTHR10417">
    <property type="entry name" value="GLUCOCORTICOID MODULATORY ELEMENT-BINDING PROTEIN"/>
    <property type="match status" value="1"/>
</dbReference>
<keyword evidence="2" id="KW-0804">Transcription</keyword>
<proteinExistence type="predicted"/>
<reference evidence="6" key="2">
    <citation type="submission" date="2025-09" db="UniProtKB">
        <authorList>
            <consortium name="Ensembl"/>
        </authorList>
    </citation>
    <scope>IDENTIFICATION</scope>
</reference>
<dbReference type="InterPro" id="IPR010919">
    <property type="entry name" value="SAND-like_dom_sf"/>
</dbReference>
<dbReference type="Ensembl" id="ENSACIT00000001971.1">
    <property type="protein sequence ID" value="ENSACIP00000001894.1"/>
    <property type="gene ID" value="ENSACIG00000001543.1"/>
</dbReference>
<dbReference type="PANTHER" id="PTHR10417:SF3">
    <property type="entry name" value="GLUCOCORTICOID MODULATORY ELEMENT-BINDING PROTEIN 1"/>
    <property type="match status" value="1"/>
</dbReference>
<protein>
    <recommendedName>
        <fullName evidence="5">SAND domain-containing protein</fullName>
    </recommendedName>
</protein>
<accession>A0A3Q0QR98</accession>
<name>A0A3Q0QR98_AMPCI</name>
<dbReference type="SUPFAM" id="SSF63763">
    <property type="entry name" value="SAND domain-like"/>
    <property type="match status" value="1"/>
</dbReference>
<evidence type="ECO:0000259" key="5">
    <source>
        <dbReference type="PROSITE" id="PS50864"/>
    </source>
</evidence>
<evidence type="ECO:0000256" key="1">
    <source>
        <dbReference type="ARBA" id="ARBA00023015"/>
    </source>
</evidence>
<feature type="region of interest" description="Disordered" evidence="4">
    <location>
        <begin position="1"/>
        <end position="28"/>
    </location>
</feature>
<feature type="domain" description="SAND" evidence="5">
    <location>
        <begin position="53"/>
        <end position="115"/>
    </location>
</feature>
<dbReference type="AlphaFoldDB" id="A0A3Q0QR98"/>
<dbReference type="GO" id="GO:0046872">
    <property type="term" value="F:metal ion binding"/>
    <property type="evidence" value="ECO:0007669"/>
    <property type="project" value="UniProtKB-KW"/>
</dbReference>
<evidence type="ECO:0000256" key="3">
    <source>
        <dbReference type="ARBA" id="ARBA00023242"/>
    </source>
</evidence>
<keyword evidence="3" id="KW-0539">Nucleus</keyword>
<dbReference type="Proteomes" id="UP000261340">
    <property type="component" value="Unplaced"/>
</dbReference>
<keyword evidence="1" id="KW-0805">Transcription regulation</keyword>
<dbReference type="PROSITE" id="PS50864">
    <property type="entry name" value="SAND"/>
    <property type="match status" value="1"/>
</dbReference>
<dbReference type="SMART" id="SM00258">
    <property type="entry name" value="SAND"/>
    <property type="match status" value="1"/>
</dbReference>
<organism evidence="6 7">
    <name type="scientific">Amphilophus citrinellus</name>
    <name type="common">Midas cichlid</name>
    <name type="synonym">Cichlasoma citrinellum</name>
    <dbReference type="NCBI Taxonomy" id="61819"/>
    <lineage>
        <taxon>Eukaryota</taxon>
        <taxon>Metazoa</taxon>
        <taxon>Chordata</taxon>
        <taxon>Craniata</taxon>
        <taxon>Vertebrata</taxon>
        <taxon>Euteleostomi</taxon>
        <taxon>Actinopterygii</taxon>
        <taxon>Neopterygii</taxon>
        <taxon>Teleostei</taxon>
        <taxon>Neoteleostei</taxon>
        <taxon>Acanthomorphata</taxon>
        <taxon>Ovalentaria</taxon>
        <taxon>Cichlomorphae</taxon>
        <taxon>Cichliformes</taxon>
        <taxon>Cichlidae</taxon>
        <taxon>New World cichlids</taxon>
        <taxon>Cichlasomatinae</taxon>
        <taxon>Heroini</taxon>
        <taxon>Amphilophus</taxon>
    </lineage>
</organism>
<sequence>MAGAEVSVSSEELMTVRDEEGEYSGSDQKSQVILHLQPILHGERDGDEIEYGYPITCGDSRAVLLFKKFVCPGINVRCVKFNDQLISPKQFVHLAGKATLKDWKRAIRLGGVMLR</sequence>
<keyword evidence="7" id="KW-1185">Reference proteome</keyword>
<evidence type="ECO:0000313" key="6">
    <source>
        <dbReference type="Ensembl" id="ENSACIP00000001894.1"/>
    </source>
</evidence>
<dbReference type="GO" id="GO:0000978">
    <property type="term" value="F:RNA polymerase II cis-regulatory region sequence-specific DNA binding"/>
    <property type="evidence" value="ECO:0007669"/>
    <property type="project" value="TreeGrafter"/>
</dbReference>
<evidence type="ECO:0000256" key="2">
    <source>
        <dbReference type="ARBA" id="ARBA00023163"/>
    </source>
</evidence>
<evidence type="ECO:0000256" key="4">
    <source>
        <dbReference type="SAM" id="MobiDB-lite"/>
    </source>
</evidence>
<dbReference type="GO" id="GO:0005634">
    <property type="term" value="C:nucleus"/>
    <property type="evidence" value="ECO:0007669"/>
    <property type="project" value="TreeGrafter"/>
</dbReference>
<dbReference type="Gene3D" id="3.10.390.10">
    <property type="entry name" value="SAND domain-like"/>
    <property type="match status" value="1"/>
</dbReference>
<dbReference type="Pfam" id="PF01342">
    <property type="entry name" value="SAND"/>
    <property type="match status" value="1"/>
</dbReference>
<evidence type="ECO:0000313" key="7">
    <source>
        <dbReference type="Proteomes" id="UP000261340"/>
    </source>
</evidence>
<dbReference type="GO" id="GO:0006357">
    <property type="term" value="P:regulation of transcription by RNA polymerase II"/>
    <property type="evidence" value="ECO:0007669"/>
    <property type="project" value="TreeGrafter"/>
</dbReference>
<dbReference type="InterPro" id="IPR000770">
    <property type="entry name" value="SAND_dom"/>
</dbReference>
<reference evidence="6" key="1">
    <citation type="submission" date="2025-08" db="UniProtKB">
        <authorList>
            <consortium name="Ensembl"/>
        </authorList>
    </citation>
    <scope>IDENTIFICATION</scope>
</reference>